<evidence type="ECO:0000313" key="3">
    <source>
        <dbReference type="Proteomes" id="UP001501697"/>
    </source>
</evidence>
<dbReference type="InterPro" id="IPR021315">
    <property type="entry name" value="Gap/Sap"/>
</dbReference>
<feature type="transmembrane region" description="Helical" evidence="1">
    <location>
        <begin position="154"/>
        <end position="178"/>
    </location>
</feature>
<protein>
    <recommendedName>
        <fullName evidence="4">Sap-like sulfolipid-1-addressing protein</fullName>
    </recommendedName>
</protein>
<feature type="transmembrane region" description="Helical" evidence="1">
    <location>
        <begin position="72"/>
        <end position="94"/>
    </location>
</feature>
<keyword evidence="1" id="KW-1133">Transmembrane helix</keyword>
<feature type="transmembrane region" description="Helical" evidence="1">
    <location>
        <begin position="106"/>
        <end position="127"/>
    </location>
</feature>
<comment type="caution">
    <text evidence="2">The sequence shown here is derived from an EMBL/GenBank/DDBJ whole genome shotgun (WGS) entry which is preliminary data.</text>
</comment>
<dbReference type="EMBL" id="BAAAYU010000005">
    <property type="protein sequence ID" value="GAA3641500.1"/>
    <property type="molecule type" value="Genomic_DNA"/>
</dbReference>
<keyword evidence="1" id="KW-0812">Transmembrane</keyword>
<reference evidence="3" key="1">
    <citation type="journal article" date="2019" name="Int. J. Syst. Evol. Microbiol.">
        <title>The Global Catalogue of Microorganisms (GCM) 10K type strain sequencing project: providing services to taxonomists for standard genome sequencing and annotation.</title>
        <authorList>
            <consortium name="The Broad Institute Genomics Platform"/>
            <consortium name="The Broad Institute Genome Sequencing Center for Infectious Disease"/>
            <person name="Wu L."/>
            <person name="Ma J."/>
        </authorList>
    </citation>
    <scope>NUCLEOTIDE SEQUENCE [LARGE SCALE GENOMIC DNA]</scope>
    <source>
        <strain evidence="3">JCM 16544</strain>
    </source>
</reference>
<feature type="transmembrane region" description="Helical" evidence="1">
    <location>
        <begin position="199"/>
        <end position="219"/>
    </location>
</feature>
<feature type="transmembrane region" description="Helical" evidence="1">
    <location>
        <begin position="40"/>
        <end position="60"/>
    </location>
</feature>
<sequence>MLVVLADLLTIGVAIAISPLTIVAVILMATSGKGRTNGTAFILGCYLFAVVFVGVLVLLGRSSGTDEPDSGSHLLVDVVEIILGLGLLALAVLQWRNRASTDPPKWMAHIDGLTIGKAFLIGVLISGPLSPKDLPLLVAAGGRISQASLPVEEIVAVVLIFGVIGVAAAAVPWLISVVSPGKVEQRLTGMRVWLVSNHSVIMTVLFVILGVKLVASGVMDLAG</sequence>
<dbReference type="RefSeq" id="WP_344739371.1">
    <property type="nucleotide sequence ID" value="NZ_BAAAYU010000005.1"/>
</dbReference>
<feature type="transmembrane region" description="Helical" evidence="1">
    <location>
        <begin position="6"/>
        <end position="28"/>
    </location>
</feature>
<proteinExistence type="predicted"/>
<evidence type="ECO:0000313" key="2">
    <source>
        <dbReference type="EMBL" id="GAA3641500.1"/>
    </source>
</evidence>
<organism evidence="2 3">
    <name type="scientific">Microbacterium awajiense</name>
    <dbReference type="NCBI Taxonomy" id="415214"/>
    <lineage>
        <taxon>Bacteria</taxon>
        <taxon>Bacillati</taxon>
        <taxon>Actinomycetota</taxon>
        <taxon>Actinomycetes</taxon>
        <taxon>Micrococcales</taxon>
        <taxon>Microbacteriaceae</taxon>
        <taxon>Microbacterium</taxon>
    </lineage>
</organism>
<evidence type="ECO:0000256" key="1">
    <source>
        <dbReference type="SAM" id="Phobius"/>
    </source>
</evidence>
<name>A0ABP7AWI1_9MICO</name>
<dbReference type="Pfam" id="PF11139">
    <property type="entry name" value="SfLAP"/>
    <property type="match status" value="1"/>
</dbReference>
<accession>A0ABP7AWI1</accession>
<evidence type="ECO:0008006" key="4">
    <source>
        <dbReference type="Google" id="ProtNLM"/>
    </source>
</evidence>
<keyword evidence="3" id="KW-1185">Reference proteome</keyword>
<keyword evidence="1" id="KW-0472">Membrane</keyword>
<dbReference type="Proteomes" id="UP001501697">
    <property type="component" value="Unassembled WGS sequence"/>
</dbReference>
<gene>
    <name evidence="2" type="ORF">GCM10022200_26590</name>
</gene>